<feature type="signal peptide" evidence="1">
    <location>
        <begin position="1"/>
        <end position="17"/>
    </location>
</feature>
<sequence length="401" mass="41996">MRSLVLVFTALFGCVAAVDQCTKATSGSCSPGKTPPTCDGPLNSNGDVMKPVCTKIVTIPQGSFHGTLYCGNPLANTGSGTQKGTIDVTIGQCQTTTGFCFILTATAPSGSNLQADYKVQISTSPITRDNPGGFDTKVTSQPVYVPFSLVYGSKNPCTDGPKYAYIAFHAQTNSQTCWGGINSSPPYSDLQTIPGGNKNWALQFKFPFTCKDYCCPDVYINSCPGKCSPTTPDWCNLKHVPNPDGWSSNPDYAQQWPVQYGGGTCGTETAFGVPSGCTSDLCDTTTLQSKGCGRWGWYLENVGKDSGGNPGPYKLHEGAGQNKLSNGVDVGFVMVQSCPSDSSKTCAFFTTTGGWRITTAHVQANCGALSGTGNNFPCAPGQYNLNGGGSCGSPGLPGTLW</sequence>
<feature type="chain" id="PRO_5035469994" evidence="1">
    <location>
        <begin position="18"/>
        <end position="401"/>
    </location>
</feature>
<organism evidence="2 3">
    <name type="scientific">Stachybotrys elegans</name>
    <dbReference type="NCBI Taxonomy" id="80388"/>
    <lineage>
        <taxon>Eukaryota</taxon>
        <taxon>Fungi</taxon>
        <taxon>Dikarya</taxon>
        <taxon>Ascomycota</taxon>
        <taxon>Pezizomycotina</taxon>
        <taxon>Sordariomycetes</taxon>
        <taxon>Hypocreomycetidae</taxon>
        <taxon>Hypocreales</taxon>
        <taxon>Stachybotryaceae</taxon>
        <taxon>Stachybotrys</taxon>
    </lineage>
</organism>
<dbReference type="Proteomes" id="UP000813444">
    <property type="component" value="Unassembled WGS sequence"/>
</dbReference>
<evidence type="ECO:0000313" key="2">
    <source>
        <dbReference type="EMBL" id="KAH7303996.1"/>
    </source>
</evidence>
<keyword evidence="3" id="KW-1185">Reference proteome</keyword>
<dbReference type="AlphaFoldDB" id="A0A8K0WJI3"/>
<reference evidence="2" key="1">
    <citation type="journal article" date="2021" name="Nat. Commun.">
        <title>Genetic determinants of endophytism in the Arabidopsis root mycobiome.</title>
        <authorList>
            <person name="Mesny F."/>
            <person name="Miyauchi S."/>
            <person name="Thiergart T."/>
            <person name="Pickel B."/>
            <person name="Atanasova L."/>
            <person name="Karlsson M."/>
            <person name="Huettel B."/>
            <person name="Barry K.W."/>
            <person name="Haridas S."/>
            <person name="Chen C."/>
            <person name="Bauer D."/>
            <person name="Andreopoulos W."/>
            <person name="Pangilinan J."/>
            <person name="LaButti K."/>
            <person name="Riley R."/>
            <person name="Lipzen A."/>
            <person name="Clum A."/>
            <person name="Drula E."/>
            <person name="Henrissat B."/>
            <person name="Kohler A."/>
            <person name="Grigoriev I.V."/>
            <person name="Martin F.M."/>
            <person name="Hacquard S."/>
        </authorList>
    </citation>
    <scope>NUCLEOTIDE SEQUENCE</scope>
    <source>
        <strain evidence="2">MPI-CAGE-CH-0235</strain>
    </source>
</reference>
<evidence type="ECO:0000256" key="1">
    <source>
        <dbReference type="SAM" id="SignalP"/>
    </source>
</evidence>
<proteinExistence type="predicted"/>
<dbReference type="OrthoDB" id="10518012at2759"/>
<comment type="caution">
    <text evidence="2">The sequence shown here is derived from an EMBL/GenBank/DDBJ whole genome shotgun (WGS) entry which is preliminary data.</text>
</comment>
<protein>
    <submittedName>
        <fullName evidence="2">Uncharacterized protein</fullName>
    </submittedName>
</protein>
<keyword evidence="1" id="KW-0732">Signal</keyword>
<name>A0A8K0WJI3_9HYPO</name>
<dbReference type="EMBL" id="JAGPNK010000027">
    <property type="protein sequence ID" value="KAH7303996.1"/>
    <property type="molecule type" value="Genomic_DNA"/>
</dbReference>
<gene>
    <name evidence="2" type="ORF">B0I35DRAFT_414849</name>
</gene>
<accession>A0A8K0WJI3</accession>
<evidence type="ECO:0000313" key="3">
    <source>
        <dbReference type="Proteomes" id="UP000813444"/>
    </source>
</evidence>